<comment type="subcellular location">
    <subcellularLocation>
        <location evidence="1">Nucleus</location>
    </subcellularLocation>
</comment>
<feature type="domain" description="UmuC" evidence="7">
    <location>
        <begin position="1"/>
        <end position="136"/>
    </location>
</feature>
<reference evidence="8 9" key="1">
    <citation type="journal article" date="2018" name="Nat. Ecol. Evol.">
        <title>Shark genomes provide insights into elasmobranch evolution and the origin of vertebrates.</title>
        <authorList>
            <person name="Hara Y"/>
            <person name="Yamaguchi K"/>
            <person name="Onimaru K"/>
            <person name="Kadota M"/>
            <person name="Koyanagi M"/>
            <person name="Keeley SD"/>
            <person name="Tatsumi K"/>
            <person name="Tanaka K"/>
            <person name="Motone F"/>
            <person name="Kageyama Y"/>
            <person name="Nozu R"/>
            <person name="Adachi N"/>
            <person name="Nishimura O"/>
            <person name="Nakagawa R"/>
            <person name="Tanegashima C"/>
            <person name="Kiyatake I"/>
            <person name="Matsumoto R"/>
            <person name="Murakumo K"/>
            <person name="Nishida K"/>
            <person name="Terakita A"/>
            <person name="Kuratani S"/>
            <person name="Sato K"/>
            <person name="Hyodo S Kuraku.S."/>
        </authorList>
    </citation>
    <scope>NUCLEOTIDE SEQUENCE [LARGE SCALE GENOMIC DNA]</scope>
</reference>
<keyword evidence="3" id="KW-0479">Metal-binding</keyword>
<sequence>GRYREASVQVIAVMSRFAVIERASIDEAYVDLTAAARQRARQMEGQRVDTGLLKTTFVEGFSQNGQAQQSGDPATLKEEGRRAGIEAWLDSLPPDCDQNSPELQLTAGALIVEEMRAAVETETGYRCSAGISHNKV</sequence>
<feature type="non-terminal residue" evidence="8">
    <location>
        <position position="1"/>
    </location>
</feature>
<protein>
    <recommendedName>
        <fullName evidence="7">UmuC domain-containing protein</fullName>
    </recommendedName>
</protein>
<evidence type="ECO:0000259" key="7">
    <source>
        <dbReference type="PROSITE" id="PS50173"/>
    </source>
</evidence>
<keyword evidence="6" id="KW-0539">Nucleus</keyword>
<gene>
    <name evidence="8" type="ORF">scyTo_0026578</name>
</gene>
<dbReference type="GO" id="GO:0003887">
    <property type="term" value="F:DNA-directed DNA polymerase activity"/>
    <property type="evidence" value="ECO:0007669"/>
    <property type="project" value="TreeGrafter"/>
</dbReference>
<evidence type="ECO:0000256" key="3">
    <source>
        <dbReference type="ARBA" id="ARBA00022723"/>
    </source>
</evidence>
<dbReference type="EMBL" id="BFAA01216546">
    <property type="protein sequence ID" value="GCB85860.1"/>
    <property type="molecule type" value="Genomic_DNA"/>
</dbReference>
<dbReference type="InterPro" id="IPR052230">
    <property type="entry name" value="DNA_polymerase_eta"/>
</dbReference>
<dbReference type="InterPro" id="IPR043502">
    <property type="entry name" value="DNA/RNA_pol_sf"/>
</dbReference>
<keyword evidence="9" id="KW-1185">Reference proteome</keyword>
<dbReference type="GO" id="GO:0009314">
    <property type="term" value="P:response to radiation"/>
    <property type="evidence" value="ECO:0007669"/>
    <property type="project" value="TreeGrafter"/>
</dbReference>
<evidence type="ECO:0000256" key="5">
    <source>
        <dbReference type="ARBA" id="ARBA00023204"/>
    </source>
</evidence>
<dbReference type="GO" id="GO:0042276">
    <property type="term" value="P:error-prone translesion synthesis"/>
    <property type="evidence" value="ECO:0007669"/>
    <property type="project" value="TreeGrafter"/>
</dbReference>
<accession>A0A401QKG1</accession>
<dbReference type="PANTHER" id="PTHR45873:SF1">
    <property type="entry name" value="DNA POLYMERASE ETA"/>
    <property type="match status" value="1"/>
</dbReference>
<dbReference type="GO" id="GO:0046872">
    <property type="term" value="F:metal ion binding"/>
    <property type="evidence" value="ECO:0007669"/>
    <property type="project" value="UniProtKB-KW"/>
</dbReference>
<evidence type="ECO:0000256" key="4">
    <source>
        <dbReference type="ARBA" id="ARBA00022763"/>
    </source>
</evidence>
<dbReference type="GO" id="GO:0005657">
    <property type="term" value="C:replication fork"/>
    <property type="evidence" value="ECO:0007669"/>
    <property type="project" value="TreeGrafter"/>
</dbReference>
<evidence type="ECO:0000256" key="1">
    <source>
        <dbReference type="ARBA" id="ARBA00004123"/>
    </source>
</evidence>
<evidence type="ECO:0000256" key="6">
    <source>
        <dbReference type="ARBA" id="ARBA00023242"/>
    </source>
</evidence>
<keyword evidence="2" id="KW-0808">Transferase</keyword>
<dbReference type="PROSITE" id="PS50173">
    <property type="entry name" value="UMUC"/>
    <property type="match status" value="1"/>
</dbReference>
<dbReference type="InterPro" id="IPR001126">
    <property type="entry name" value="UmuC"/>
</dbReference>
<dbReference type="InterPro" id="IPR043128">
    <property type="entry name" value="Rev_trsase/Diguanyl_cyclase"/>
</dbReference>
<dbReference type="Pfam" id="PF00817">
    <property type="entry name" value="IMS"/>
    <property type="match status" value="1"/>
</dbReference>
<dbReference type="OrthoDB" id="5723at2759"/>
<name>A0A401QKG1_SCYTO</name>
<dbReference type="AlphaFoldDB" id="A0A401QKG1"/>
<dbReference type="GO" id="GO:0006281">
    <property type="term" value="P:DNA repair"/>
    <property type="evidence" value="ECO:0007669"/>
    <property type="project" value="UniProtKB-KW"/>
</dbReference>
<dbReference type="OMA" id="LPPDCDQ"/>
<organism evidence="8 9">
    <name type="scientific">Scyliorhinus torazame</name>
    <name type="common">Cloudy catshark</name>
    <name type="synonym">Catulus torazame</name>
    <dbReference type="NCBI Taxonomy" id="75743"/>
    <lineage>
        <taxon>Eukaryota</taxon>
        <taxon>Metazoa</taxon>
        <taxon>Chordata</taxon>
        <taxon>Craniata</taxon>
        <taxon>Vertebrata</taxon>
        <taxon>Chondrichthyes</taxon>
        <taxon>Elasmobranchii</taxon>
        <taxon>Galeomorphii</taxon>
        <taxon>Galeoidea</taxon>
        <taxon>Carcharhiniformes</taxon>
        <taxon>Scyliorhinidae</taxon>
        <taxon>Scyliorhinus</taxon>
    </lineage>
</organism>
<keyword evidence="5" id="KW-0234">DNA repair</keyword>
<dbReference type="GO" id="GO:0005634">
    <property type="term" value="C:nucleus"/>
    <property type="evidence" value="ECO:0007669"/>
    <property type="project" value="UniProtKB-SubCell"/>
</dbReference>
<dbReference type="PANTHER" id="PTHR45873">
    <property type="entry name" value="DNA POLYMERASE ETA"/>
    <property type="match status" value="1"/>
</dbReference>
<evidence type="ECO:0000313" key="9">
    <source>
        <dbReference type="Proteomes" id="UP000288216"/>
    </source>
</evidence>
<evidence type="ECO:0000256" key="2">
    <source>
        <dbReference type="ARBA" id="ARBA00022679"/>
    </source>
</evidence>
<evidence type="ECO:0000313" key="8">
    <source>
        <dbReference type="EMBL" id="GCB85860.1"/>
    </source>
</evidence>
<dbReference type="SUPFAM" id="SSF56672">
    <property type="entry name" value="DNA/RNA polymerases"/>
    <property type="match status" value="1"/>
</dbReference>
<dbReference type="GO" id="GO:0035861">
    <property type="term" value="C:site of double-strand break"/>
    <property type="evidence" value="ECO:0007669"/>
    <property type="project" value="TreeGrafter"/>
</dbReference>
<feature type="non-terminal residue" evidence="8">
    <location>
        <position position="136"/>
    </location>
</feature>
<proteinExistence type="predicted"/>
<dbReference type="Gene3D" id="3.30.70.270">
    <property type="match status" value="1"/>
</dbReference>
<comment type="caution">
    <text evidence="8">The sequence shown here is derived from an EMBL/GenBank/DDBJ whole genome shotgun (WGS) entry which is preliminary data.</text>
</comment>
<dbReference type="STRING" id="75743.A0A401QKG1"/>
<dbReference type="Proteomes" id="UP000288216">
    <property type="component" value="Unassembled WGS sequence"/>
</dbReference>
<keyword evidence="4" id="KW-0227">DNA damage</keyword>